<keyword evidence="2" id="KW-0472">Membrane</keyword>
<reference evidence="4 5" key="1">
    <citation type="submission" date="2023-06" db="EMBL/GenBank/DDBJ databases">
        <title>Five Gram-positive bacteria isolated from mangrove sediments in Shenzhen, Guangdong, China.</title>
        <authorList>
            <person name="Yu S."/>
            <person name="Zheng W."/>
            <person name="Huang Y."/>
        </authorList>
    </citation>
    <scope>NUCLEOTIDE SEQUENCE [LARGE SCALE GENOMIC DNA]</scope>
    <source>
        <strain evidence="4 5">SaN35-3</strain>
    </source>
</reference>
<evidence type="ECO:0000256" key="1">
    <source>
        <dbReference type="SAM" id="MobiDB-lite"/>
    </source>
</evidence>
<dbReference type="Pfam" id="PF01476">
    <property type="entry name" value="LysM"/>
    <property type="match status" value="1"/>
</dbReference>
<accession>A0ABY9JWK9</accession>
<proteinExistence type="predicted"/>
<dbReference type="Gene3D" id="3.10.350.10">
    <property type="entry name" value="LysM domain"/>
    <property type="match status" value="1"/>
</dbReference>
<evidence type="ECO:0000259" key="3">
    <source>
        <dbReference type="PROSITE" id="PS51782"/>
    </source>
</evidence>
<evidence type="ECO:0000256" key="2">
    <source>
        <dbReference type="SAM" id="Phobius"/>
    </source>
</evidence>
<feature type="domain" description="LysM" evidence="3">
    <location>
        <begin position="83"/>
        <end position="129"/>
    </location>
</feature>
<dbReference type="PROSITE" id="PS51782">
    <property type="entry name" value="LYSM"/>
    <property type="match status" value="1"/>
</dbReference>
<protein>
    <submittedName>
        <fullName evidence="4">LysM peptidoglycan-binding domain-containing protein</fullName>
    </submittedName>
</protein>
<dbReference type="EMBL" id="CP129013">
    <property type="protein sequence ID" value="WLR43765.1"/>
    <property type="molecule type" value="Genomic_DNA"/>
</dbReference>
<keyword evidence="5" id="KW-1185">Reference proteome</keyword>
<keyword evidence="2" id="KW-0812">Transmembrane</keyword>
<gene>
    <name evidence="4" type="ORF">LC087_06450</name>
</gene>
<keyword evidence="2" id="KW-1133">Transmembrane helix</keyword>
<organism evidence="4 5">
    <name type="scientific">Bacillus carboniphilus</name>
    <dbReference type="NCBI Taxonomy" id="86663"/>
    <lineage>
        <taxon>Bacteria</taxon>
        <taxon>Bacillati</taxon>
        <taxon>Bacillota</taxon>
        <taxon>Bacilli</taxon>
        <taxon>Bacillales</taxon>
        <taxon>Bacillaceae</taxon>
        <taxon>Bacillus</taxon>
    </lineage>
</organism>
<sequence length="133" mass="15348">MEKPAEQSHNTLPSRVDVHRKKKKKKKPLPTTFVLVIIFICLPFVILITYFIQVTLGNERMATEQPYTLINEPSQITEQIETIEHSVKEGETLSSISVEYYGDETAVERIKEYNQLADNQLFEGQVLKIPIEK</sequence>
<feature type="region of interest" description="Disordered" evidence="1">
    <location>
        <begin position="1"/>
        <end position="23"/>
    </location>
</feature>
<evidence type="ECO:0000313" key="5">
    <source>
        <dbReference type="Proteomes" id="UP001197974"/>
    </source>
</evidence>
<dbReference type="InterPro" id="IPR036779">
    <property type="entry name" value="LysM_dom_sf"/>
</dbReference>
<dbReference type="SMART" id="SM00257">
    <property type="entry name" value="LysM"/>
    <property type="match status" value="1"/>
</dbReference>
<feature type="transmembrane region" description="Helical" evidence="2">
    <location>
        <begin position="29"/>
        <end position="52"/>
    </location>
</feature>
<dbReference type="SUPFAM" id="SSF54106">
    <property type="entry name" value="LysM domain"/>
    <property type="match status" value="1"/>
</dbReference>
<evidence type="ECO:0000313" key="4">
    <source>
        <dbReference type="EMBL" id="WLR43765.1"/>
    </source>
</evidence>
<dbReference type="Proteomes" id="UP001197974">
    <property type="component" value="Chromosome"/>
</dbReference>
<dbReference type="RefSeq" id="WP_226538581.1">
    <property type="nucleotide sequence ID" value="NZ_CP129013.1"/>
</dbReference>
<dbReference type="InterPro" id="IPR018392">
    <property type="entry name" value="LysM"/>
</dbReference>
<name>A0ABY9JWK9_9BACI</name>
<dbReference type="CDD" id="cd00118">
    <property type="entry name" value="LysM"/>
    <property type="match status" value="1"/>
</dbReference>